<dbReference type="InterPro" id="IPR012094">
    <property type="entry name" value="tRNA_Ile_lys_synt"/>
</dbReference>
<dbReference type="GO" id="GO:0006400">
    <property type="term" value="P:tRNA modification"/>
    <property type="evidence" value="ECO:0007669"/>
    <property type="project" value="UniProtKB-UniRule"/>
</dbReference>
<dbReference type="OrthoDB" id="9807403at2"/>
<comment type="function">
    <text evidence="8">Ligates lysine onto the cytidine present at position 34 of the AUA codon-specific tRNA(Ile) that contains the anticodon CAU, in an ATP-dependent manner. Cytidine is converted to lysidine, thus changing the amino acid specificity of the tRNA from methionine to isoleucine.</text>
</comment>
<dbReference type="EMBL" id="SOML01000001">
    <property type="protein sequence ID" value="TFD98868.1"/>
    <property type="molecule type" value="Genomic_DNA"/>
</dbReference>
<dbReference type="PANTHER" id="PTHR43033">
    <property type="entry name" value="TRNA(ILE)-LYSIDINE SYNTHASE-RELATED"/>
    <property type="match status" value="1"/>
</dbReference>
<evidence type="ECO:0000256" key="1">
    <source>
        <dbReference type="ARBA" id="ARBA00004496"/>
    </source>
</evidence>
<comment type="catalytic activity">
    <reaction evidence="7 8">
        <text>cytidine(34) in tRNA(Ile2) + L-lysine + ATP = lysidine(34) in tRNA(Ile2) + AMP + diphosphate + H(+)</text>
        <dbReference type="Rhea" id="RHEA:43744"/>
        <dbReference type="Rhea" id="RHEA-COMP:10625"/>
        <dbReference type="Rhea" id="RHEA-COMP:10670"/>
        <dbReference type="ChEBI" id="CHEBI:15378"/>
        <dbReference type="ChEBI" id="CHEBI:30616"/>
        <dbReference type="ChEBI" id="CHEBI:32551"/>
        <dbReference type="ChEBI" id="CHEBI:33019"/>
        <dbReference type="ChEBI" id="CHEBI:82748"/>
        <dbReference type="ChEBI" id="CHEBI:83665"/>
        <dbReference type="ChEBI" id="CHEBI:456215"/>
        <dbReference type="EC" id="6.3.4.19"/>
    </reaction>
</comment>
<evidence type="ECO:0000259" key="9">
    <source>
        <dbReference type="SMART" id="SM00977"/>
    </source>
</evidence>
<comment type="caution">
    <text evidence="10">The sequence shown here is derived from an EMBL/GenBank/DDBJ whole genome shotgun (WGS) entry which is preliminary data.</text>
</comment>
<evidence type="ECO:0000313" key="10">
    <source>
        <dbReference type="EMBL" id="TFD98868.1"/>
    </source>
</evidence>
<dbReference type="NCBIfam" id="TIGR02432">
    <property type="entry name" value="lysidine_TilS_N"/>
    <property type="match status" value="1"/>
</dbReference>
<dbReference type="SMART" id="SM00977">
    <property type="entry name" value="TilS_C"/>
    <property type="match status" value="1"/>
</dbReference>
<keyword evidence="4 8" id="KW-0819">tRNA processing</keyword>
<dbReference type="Pfam" id="PF11734">
    <property type="entry name" value="TilS_C"/>
    <property type="match status" value="1"/>
</dbReference>
<dbReference type="GO" id="GO:0005737">
    <property type="term" value="C:cytoplasm"/>
    <property type="evidence" value="ECO:0007669"/>
    <property type="project" value="UniProtKB-SubCell"/>
</dbReference>
<keyword evidence="6 8" id="KW-0067">ATP-binding</keyword>
<evidence type="ECO:0000256" key="8">
    <source>
        <dbReference type="HAMAP-Rule" id="MF_01161"/>
    </source>
</evidence>
<dbReference type="GO" id="GO:0005524">
    <property type="term" value="F:ATP binding"/>
    <property type="evidence" value="ECO:0007669"/>
    <property type="project" value="UniProtKB-UniRule"/>
</dbReference>
<dbReference type="SUPFAM" id="SSF52402">
    <property type="entry name" value="Adenine nucleotide alpha hydrolases-like"/>
    <property type="match status" value="1"/>
</dbReference>
<dbReference type="AlphaFoldDB" id="A0A4Y8LA11"/>
<dbReference type="InterPro" id="IPR011063">
    <property type="entry name" value="TilS/TtcA_N"/>
</dbReference>
<dbReference type="STRING" id="1121485.GCA_000426485_00059"/>
<sequence>MEILSKVKKYIKDNNLLNDHARVIIGVSGGADSIALLDILYNLGYECIVAHCNFHLRDQESYRDEYFVEKACEKYNVEYVSASFNTKKYIKEESISLEMAARELRYAWFEKIRKKYKAEKIAIAHHQNDSVETVLINLIRGTGIRGLTGIAPLNGYVIRPLLCIYRDDILAYLQKKELSFVEDSTNKEDIYTRNKIRLNVLPLLQTINPSVIQSISRTAENLTQTEKIYQSYIDKAKRAVFSDNIIDIDALLQQVEPKTILFEILFPLGFNTPTVDNIYESVNSQSGKVFFSTEYQLVKDRNTFIIQQIESQSDKIYTLFEHETEIAEPLKLTIESFRKPKDFEIERNPNTIYIDKGKLSFPLIIRKWKKGDKFRPFGMKGHKKISDYFTDRKFSLIEKENIWLLCSVDDIVWIIGERADDRFKITNKTIEVLKINIDRG</sequence>
<dbReference type="InterPro" id="IPR012795">
    <property type="entry name" value="tRNA_Ile_lys_synt_N"/>
</dbReference>
<keyword evidence="3 8" id="KW-0436">Ligase</keyword>
<dbReference type="Pfam" id="PF01171">
    <property type="entry name" value="ATP_bind_3"/>
    <property type="match status" value="1"/>
</dbReference>
<protein>
    <recommendedName>
        <fullName evidence="8">tRNA(Ile)-lysidine synthase</fullName>
        <ecNumber evidence="8">6.3.4.19</ecNumber>
    </recommendedName>
    <alternativeName>
        <fullName evidence="8">tRNA(Ile)-2-lysyl-cytidine synthase</fullName>
    </alternativeName>
    <alternativeName>
        <fullName evidence="8">tRNA(Ile)-lysidine synthetase</fullName>
    </alternativeName>
</protein>
<proteinExistence type="inferred from homology"/>
<keyword evidence="2 8" id="KW-0963">Cytoplasm</keyword>
<keyword evidence="5 8" id="KW-0547">Nucleotide-binding</keyword>
<dbReference type="EC" id="6.3.4.19" evidence="8"/>
<dbReference type="GO" id="GO:0032267">
    <property type="term" value="F:tRNA(Ile)-lysidine synthase activity"/>
    <property type="evidence" value="ECO:0007669"/>
    <property type="project" value="UniProtKB-EC"/>
</dbReference>
<evidence type="ECO:0000256" key="5">
    <source>
        <dbReference type="ARBA" id="ARBA00022741"/>
    </source>
</evidence>
<dbReference type="CDD" id="cd01992">
    <property type="entry name" value="TilS_N"/>
    <property type="match status" value="1"/>
</dbReference>
<reference evidence="10 11" key="1">
    <citation type="submission" date="2019-03" db="EMBL/GenBank/DDBJ databases">
        <title>San Antonio Military Medical Center submission to MRSN (WRAIR), pending publication.</title>
        <authorList>
            <person name="Blyth D.M."/>
            <person name="Mccarthy S.L."/>
            <person name="Schall S.E."/>
            <person name="Stam J.A."/>
            <person name="Ong A.C."/>
            <person name="Mcgann P.T."/>
        </authorList>
    </citation>
    <scope>NUCLEOTIDE SEQUENCE [LARGE SCALE GENOMIC DNA]</scope>
    <source>
        <strain evidence="10 11">MRSN571793</strain>
    </source>
</reference>
<dbReference type="HAMAP" id="MF_01161">
    <property type="entry name" value="tRNA_Ile_lys_synt"/>
    <property type="match status" value="1"/>
</dbReference>
<dbReference type="Proteomes" id="UP000297861">
    <property type="component" value="Unassembled WGS sequence"/>
</dbReference>
<dbReference type="InterPro" id="IPR012796">
    <property type="entry name" value="Lysidine-tRNA-synth_C"/>
</dbReference>
<comment type="domain">
    <text evidence="8">The N-terminal region contains the highly conserved SGGXDS motif, predicted to be a P-loop motif involved in ATP binding.</text>
</comment>
<comment type="similarity">
    <text evidence="8">Belongs to the tRNA(Ile)-lysidine synthase family.</text>
</comment>
<evidence type="ECO:0000256" key="7">
    <source>
        <dbReference type="ARBA" id="ARBA00048539"/>
    </source>
</evidence>
<keyword evidence="11" id="KW-1185">Reference proteome</keyword>
<dbReference type="NCBIfam" id="TIGR02433">
    <property type="entry name" value="lysidine_TilS_C"/>
    <property type="match status" value="1"/>
</dbReference>
<evidence type="ECO:0000313" key="11">
    <source>
        <dbReference type="Proteomes" id="UP000297861"/>
    </source>
</evidence>
<feature type="domain" description="Lysidine-tRNA(Ile) synthetase C-terminal" evidence="9">
    <location>
        <begin position="363"/>
        <end position="435"/>
    </location>
</feature>
<evidence type="ECO:0000256" key="4">
    <source>
        <dbReference type="ARBA" id="ARBA00022694"/>
    </source>
</evidence>
<dbReference type="SUPFAM" id="SSF56037">
    <property type="entry name" value="PheT/TilS domain"/>
    <property type="match status" value="1"/>
</dbReference>
<dbReference type="InterPro" id="IPR014729">
    <property type="entry name" value="Rossmann-like_a/b/a_fold"/>
</dbReference>
<comment type="subcellular location">
    <subcellularLocation>
        <location evidence="1 8">Cytoplasm</location>
    </subcellularLocation>
</comment>
<dbReference type="RefSeq" id="WP_035332166.1">
    <property type="nucleotide sequence ID" value="NZ_JAWZLG010000034.1"/>
</dbReference>
<dbReference type="Gene3D" id="3.40.50.620">
    <property type="entry name" value="HUPs"/>
    <property type="match status" value="1"/>
</dbReference>
<name>A0A4Y8LA11_9BACT</name>
<organism evidence="10 11">
    <name type="scientific">Dysgonomonas capnocytophagoides</name>
    <dbReference type="NCBI Taxonomy" id="45254"/>
    <lineage>
        <taxon>Bacteria</taxon>
        <taxon>Pseudomonadati</taxon>
        <taxon>Bacteroidota</taxon>
        <taxon>Bacteroidia</taxon>
        <taxon>Bacteroidales</taxon>
        <taxon>Dysgonomonadaceae</taxon>
        <taxon>Dysgonomonas</taxon>
    </lineage>
</organism>
<evidence type="ECO:0000256" key="3">
    <source>
        <dbReference type="ARBA" id="ARBA00022598"/>
    </source>
</evidence>
<dbReference type="PANTHER" id="PTHR43033:SF1">
    <property type="entry name" value="TRNA(ILE)-LYSIDINE SYNTHASE-RELATED"/>
    <property type="match status" value="1"/>
</dbReference>
<gene>
    <name evidence="8 10" type="primary">tilS</name>
    <name evidence="10" type="ORF">E2605_01935</name>
</gene>
<evidence type="ECO:0000256" key="2">
    <source>
        <dbReference type="ARBA" id="ARBA00022490"/>
    </source>
</evidence>
<feature type="binding site" evidence="8">
    <location>
        <begin position="28"/>
        <end position="33"/>
    </location>
    <ligand>
        <name>ATP</name>
        <dbReference type="ChEBI" id="CHEBI:30616"/>
    </ligand>
</feature>
<accession>A0A4Y8LA11</accession>
<evidence type="ECO:0000256" key="6">
    <source>
        <dbReference type="ARBA" id="ARBA00022840"/>
    </source>
</evidence>